<organism evidence="1 2">
    <name type="scientific">Phlebia brevispora</name>
    <dbReference type="NCBI Taxonomy" id="194682"/>
    <lineage>
        <taxon>Eukaryota</taxon>
        <taxon>Fungi</taxon>
        <taxon>Dikarya</taxon>
        <taxon>Basidiomycota</taxon>
        <taxon>Agaricomycotina</taxon>
        <taxon>Agaricomycetes</taxon>
        <taxon>Polyporales</taxon>
        <taxon>Meruliaceae</taxon>
        <taxon>Phlebia</taxon>
    </lineage>
</organism>
<keyword evidence="2" id="KW-1185">Reference proteome</keyword>
<sequence>MFIATPCFTTTRSNLPEDGLPGLVWDVGSRPVRSYNKIWAALSCVRGLPSTSPCNHPRDSETPQDIRSTWCVPPCRSLSKYEIRTFSLSFDGEDEVVVTATEDKKERSVSFLTHTVTKDEKSRLNKIDIEVKGYENGDSSNSDRTWYSVHVGDTSQKFVGAVIGTNDVGTTGTTPKVHTLAVRSTDTLLKDVQPGETISIWAHSKFKDVKNIVNSVTLTIRLTKTKTEIVRDYHALHATEGTKLDVDWQGSGAPEESDATFKARFQSSQGTLYVLESTKHKTVCLRTGNINVYSLPLVQISAITSCADFTESYRLRQVADPTVYVYAYFAIFSLTTCNALPTTTSPVHGAQPIFQASHFGSSSYKRHAPQPIRDKRLLGEGTQCQRRTTIPWTSLIHPVNLYDDSTALPMGSVLISRTLSQYPQT</sequence>
<protein>
    <submittedName>
        <fullName evidence="1">Uncharacterized protein</fullName>
    </submittedName>
</protein>
<evidence type="ECO:0000313" key="1">
    <source>
        <dbReference type="EMBL" id="KAJ3552105.1"/>
    </source>
</evidence>
<name>A0ACC1T376_9APHY</name>
<gene>
    <name evidence="1" type="ORF">NM688_g4328</name>
</gene>
<comment type="caution">
    <text evidence="1">The sequence shown here is derived from an EMBL/GenBank/DDBJ whole genome shotgun (WGS) entry which is preliminary data.</text>
</comment>
<reference evidence="1" key="1">
    <citation type="submission" date="2022-07" db="EMBL/GenBank/DDBJ databases">
        <title>Genome Sequence of Phlebia brevispora.</title>
        <authorList>
            <person name="Buettner E."/>
        </authorList>
    </citation>
    <scope>NUCLEOTIDE SEQUENCE</scope>
    <source>
        <strain evidence="1">MPL23</strain>
    </source>
</reference>
<proteinExistence type="predicted"/>
<accession>A0ACC1T376</accession>
<dbReference type="EMBL" id="JANHOG010000705">
    <property type="protein sequence ID" value="KAJ3552105.1"/>
    <property type="molecule type" value="Genomic_DNA"/>
</dbReference>
<evidence type="ECO:0000313" key="2">
    <source>
        <dbReference type="Proteomes" id="UP001148662"/>
    </source>
</evidence>
<dbReference type="Proteomes" id="UP001148662">
    <property type="component" value="Unassembled WGS sequence"/>
</dbReference>